<dbReference type="Proteomes" id="UP000035740">
    <property type="component" value="Unassembled WGS sequence"/>
</dbReference>
<evidence type="ECO:0000313" key="1">
    <source>
        <dbReference type="EMBL" id="KMS94035.1"/>
    </source>
</evidence>
<reference evidence="1 2" key="1">
    <citation type="journal article" date="2014" name="Nature">
        <title>The genome of the recently domesticated crop plant sugar beet (Beta vulgaris).</title>
        <authorList>
            <person name="Dohm J.C."/>
            <person name="Minoche A.E."/>
            <person name="Holtgrawe D."/>
            <person name="Capella-Gutierrez S."/>
            <person name="Zakrzewski F."/>
            <person name="Tafer H."/>
            <person name="Rupp O."/>
            <person name="Sorensen T.R."/>
            <person name="Stracke R."/>
            <person name="Reinhardt R."/>
            <person name="Goesmann A."/>
            <person name="Kraft T."/>
            <person name="Schulz B."/>
            <person name="Stadler P.F."/>
            <person name="Schmidt T."/>
            <person name="Gabaldon T."/>
            <person name="Lehrach H."/>
            <person name="Weisshaar B."/>
            <person name="Himmelbauer H."/>
        </authorList>
    </citation>
    <scope>NUCLEOTIDE SEQUENCE [LARGE SCALE GENOMIC DNA]</scope>
    <source>
        <tissue evidence="1">Taproot</tissue>
    </source>
</reference>
<evidence type="ECO:0000313" key="2">
    <source>
        <dbReference type="Proteomes" id="UP000035740"/>
    </source>
</evidence>
<dbReference type="EMBL" id="KQ096667">
    <property type="protein sequence ID" value="KMS94035.1"/>
    <property type="molecule type" value="Genomic_DNA"/>
</dbReference>
<accession>A0A0J8DTE0</accession>
<keyword evidence="2" id="KW-1185">Reference proteome</keyword>
<dbReference type="AlphaFoldDB" id="A0A0J8DTE0"/>
<organism evidence="1 2">
    <name type="scientific">Beta vulgaris subsp. vulgaris</name>
    <name type="common">Beet</name>
    <dbReference type="NCBI Taxonomy" id="3555"/>
    <lineage>
        <taxon>Eukaryota</taxon>
        <taxon>Viridiplantae</taxon>
        <taxon>Streptophyta</taxon>
        <taxon>Embryophyta</taxon>
        <taxon>Tracheophyta</taxon>
        <taxon>Spermatophyta</taxon>
        <taxon>Magnoliopsida</taxon>
        <taxon>eudicotyledons</taxon>
        <taxon>Gunneridae</taxon>
        <taxon>Pentapetalae</taxon>
        <taxon>Caryophyllales</taxon>
        <taxon>Chenopodiaceae</taxon>
        <taxon>Betoideae</taxon>
        <taxon>Beta</taxon>
    </lineage>
</organism>
<name>A0A0J8DTE0_BETVV</name>
<feature type="non-terminal residue" evidence="1">
    <location>
        <position position="1"/>
    </location>
</feature>
<gene>
    <name evidence="1" type="ORF">BVRB_025450</name>
</gene>
<protein>
    <submittedName>
        <fullName evidence="1">Uncharacterized protein</fullName>
    </submittedName>
</protein>
<dbReference type="Gramene" id="KMS94035">
    <property type="protein sequence ID" value="KMS94035"/>
    <property type="gene ID" value="BVRB_025450"/>
</dbReference>
<sequence length="180" mass="19935">LPPFPSVLFNLLSSPTTLKHIEAEVLEDADDDIRVTLAAFPEWFAMSVFTFRPAIPSVILSNRSSRASCQRWLTNNFSSDVNISEFIRTGGAAAIAVGVLLVPVSDAFSQHDHWPYDRLMTAVEHWIDIAPVLPKANPSVGLDRLIRALQLASQTVTHELMVSAEAIRERALTLWAQSDQ</sequence>
<proteinExistence type="predicted"/>